<evidence type="ECO:0000313" key="4">
    <source>
        <dbReference type="Proteomes" id="UP000887563"/>
    </source>
</evidence>
<protein>
    <submittedName>
        <fullName evidence="5">Transcriptional activator protein Pur-alpha</fullName>
    </submittedName>
</protein>
<dbReference type="Pfam" id="PF04845">
    <property type="entry name" value="PurA"/>
    <property type="match status" value="2"/>
</dbReference>
<dbReference type="Gene3D" id="3.30.2450.30">
    <property type="match status" value="2"/>
</dbReference>
<dbReference type="InterPro" id="IPR006628">
    <property type="entry name" value="PUR-bd_fam"/>
</dbReference>
<accession>A0A914MM44</accession>
<evidence type="ECO:0000256" key="1">
    <source>
        <dbReference type="ARBA" id="ARBA00009251"/>
    </source>
</evidence>
<comment type="similarity">
    <text evidence="1">Belongs to the PUR DNA-binding protein family.</text>
</comment>
<organism evidence="4 5">
    <name type="scientific">Meloidogyne incognita</name>
    <name type="common">Southern root-knot nematode worm</name>
    <name type="synonym">Oxyuris incognita</name>
    <dbReference type="NCBI Taxonomy" id="6306"/>
    <lineage>
        <taxon>Eukaryota</taxon>
        <taxon>Metazoa</taxon>
        <taxon>Ecdysozoa</taxon>
        <taxon>Nematoda</taxon>
        <taxon>Chromadorea</taxon>
        <taxon>Rhabditida</taxon>
        <taxon>Tylenchina</taxon>
        <taxon>Tylenchomorpha</taxon>
        <taxon>Tylenchoidea</taxon>
        <taxon>Meloidogynidae</taxon>
        <taxon>Meloidogyninae</taxon>
        <taxon>Meloidogyne</taxon>
        <taxon>Meloidogyne incognita group</taxon>
    </lineage>
</organism>
<evidence type="ECO:0000313" key="5">
    <source>
        <dbReference type="WBParaSite" id="Minc3s01737g25951"/>
    </source>
</evidence>
<dbReference type="GO" id="GO:0000981">
    <property type="term" value="F:DNA-binding transcription factor activity, RNA polymerase II-specific"/>
    <property type="evidence" value="ECO:0007669"/>
    <property type="project" value="TreeGrafter"/>
</dbReference>
<dbReference type="GO" id="GO:0005634">
    <property type="term" value="C:nucleus"/>
    <property type="evidence" value="ECO:0007669"/>
    <property type="project" value="TreeGrafter"/>
</dbReference>
<keyword evidence="2" id="KW-0238">DNA-binding</keyword>
<dbReference type="GO" id="GO:0032422">
    <property type="term" value="F:purine-rich negative regulatory element binding"/>
    <property type="evidence" value="ECO:0007669"/>
    <property type="project" value="InterPro"/>
</dbReference>
<proteinExistence type="inferred from homology"/>
<keyword evidence="4" id="KW-1185">Reference proteome</keyword>
<dbReference type="AlphaFoldDB" id="A0A914MM44"/>
<dbReference type="Gene3D" id="3.10.450.700">
    <property type="match status" value="1"/>
</dbReference>
<dbReference type="WBParaSite" id="Minc3s01737g25951">
    <property type="protein sequence ID" value="Minc3s01737g25951"/>
    <property type="gene ID" value="Minc3s01737g25951"/>
</dbReference>
<name>A0A914MM44_MELIC</name>
<dbReference type="PANTHER" id="PTHR12611">
    <property type="entry name" value="PUR-TRANSCRIPTIONAL ACTIVATOR"/>
    <property type="match status" value="1"/>
</dbReference>
<dbReference type="Proteomes" id="UP000887563">
    <property type="component" value="Unplaced"/>
</dbReference>
<dbReference type="SMART" id="SM00712">
    <property type="entry name" value="PUR"/>
    <property type="match status" value="3"/>
</dbReference>
<reference evidence="5" key="1">
    <citation type="submission" date="2022-11" db="UniProtKB">
        <authorList>
            <consortium name="WormBaseParasite"/>
        </authorList>
    </citation>
    <scope>IDENTIFICATION</scope>
</reference>
<dbReference type="PANTHER" id="PTHR12611:SF0">
    <property type="entry name" value="PURINE-RICH BINDING PROTEIN-ALPHA, ISOFORM B"/>
    <property type="match status" value="1"/>
</dbReference>
<evidence type="ECO:0000256" key="3">
    <source>
        <dbReference type="SAM" id="MobiDB-lite"/>
    </source>
</evidence>
<evidence type="ECO:0000256" key="2">
    <source>
        <dbReference type="ARBA" id="ARBA00023125"/>
    </source>
</evidence>
<dbReference type="GO" id="GO:0000977">
    <property type="term" value="F:RNA polymerase II transcription regulatory region sequence-specific DNA binding"/>
    <property type="evidence" value="ECO:0007669"/>
    <property type="project" value="InterPro"/>
</dbReference>
<feature type="region of interest" description="Disordered" evidence="3">
    <location>
        <begin position="1"/>
        <end position="20"/>
    </location>
</feature>
<sequence length="298" mass="33610">MSSSSGSVKDNKNGVVRADAGGRQGEEIASKSFMIQSKRFYLDLKQNNRGRFVKLAEVSLNGRKNRLFMTMLVCKNLKDILDKLEKDGRTAVVSLNGRKNRLFMTMLVCKNLKDILDKLEKDGRTAVVPKDTTEGKDNTGGVIHTETIINDRRRYYIDLRENHRGIFLRVTQFDIQTGNRNSVALPLQGVGQFRDALKEIIDEFGEGYIEESTDLPPSHNFRTDGKNFFFDPGHNSRGDFLKITELKPSVGVRNTIALSVGAIPQFTQILNKLHQDFQTLRTPDGAEKATKELAKMEI</sequence>